<dbReference type="AlphaFoldDB" id="A0A926JRA7"/>
<keyword evidence="2" id="KW-0645">Protease</keyword>
<dbReference type="SUPFAM" id="SSF52317">
    <property type="entry name" value="Class I glutamine amidotransferase-like"/>
    <property type="match status" value="1"/>
</dbReference>
<sequence length="142" mass="15976">TDGFDLEEKQSEDDEEPHSTSPYISWQREDVKNNITGAIYKARVDNSHPLAFGYSDTYFSLKRGNTAYALMDSGNVVYLEDSGDPLSGFAGSEARKNISNTLVFGVQKHGKGNIVYMVDDPLFRGFWQNGKLFFVNALFMVR</sequence>
<evidence type="ECO:0000313" key="2">
    <source>
        <dbReference type="EMBL" id="MBC9796003.1"/>
    </source>
</evidence>
<feature type="non-terminal residue" evidence="2">
    <location>
        <position position="1"/>
    </location>
</feature>
<dbReference type="GO" id="GO:0004180">
    <property type="term" value="F:carboxypeptidase activity"/>
    <property type="evidence" value="ECO:0007669"/>
    <property type="project" value="UniProtKB-KW"/>
</dbReference>
<evidence type="ECO:0000313" key="3">
    <source>
        <dbReference type="Proteomes" id="UP000653730"/>
    </source>
</evidence>
<comment type="caution">
    <text evidence="2">The sequence shown here is derived from an EMBL/GenBank/DDBJ whole genome shotgun (WGS) entry which is preliminary data.</text>
</comment>
<proteinExistence type="predicted"/>
<accession>A0A926JRA7</accession>
<keyword evidence="2" id="KW-0121">Carboxypeptidase</keyword>
<organism evidence="2 3">
    <name type="scientific">Sinomicrobium weinanense</name>
    <dbReference type="NCBI Taxonomy" id="2842200"/>
    <lineage>
        <taxon>Bacteria</taxon>
        <taxon>Pseudomonadati</taxon>
        <taxon>Bacteroidota</taxon>
        <taxon>Flavobacteriia</taxon>
        <taxon>Flavobacteriales</taxon>
        <taxon>Flavobacteriaceae</taxon>
        <taxon>Sinomicrobium</taxon>
    </lineage>
</organism>
<reference evidence="2 3" key="1">
    <citation type="submission" date="2020-09" db="EMBL/GenBank/DDBJ databases">
        <title>Sinomicrobium weinanense sp. nov., a halophilic bacteria isolated from saline-alkali soil.</title>
        <authorList>
            <person name="Wu P."/>
            <person name="Ren H."/>
            <person name="Mei Y."/>
            <person name="Liang Y."/>
            <person name="Chen Z."/>
        </authorList>
    </citation>
    <scope>NUCLEOTIDE SEQUENCE [LARGE SCALE GENOMIC DNA]</scope>
    <source>
        <strain evidence="2 3">FJxs</strain>
    </source>
</reference>
<evidence type="ECO:0000256" key="1">
    <source>
        <dbReference type="SAM" id="MobiDB-lite"/>
    </source>
</evidence>
<gene>
    <name evidence="2" type="ORF">IBL28_08500</name>
</gene>
<name>A0A926JRA7_9FLAO</name>
<feature type="region of interest" description="Disordered" evidence="1">
    <location>
        <begin position="1"/>
        <end position="22"/>
    </location>
</feature>
<keyword evidence="2" id="KW-0378">Hydrolase</keyword>
<dbReference type="Proteomes" id="UP000653730">
    <property type="component" value="Unassembled WGS sequence"/>
</dbReference>
<dbReference type="InterPro" id="IPR029062">
    <property type="entry name" value="Class_I_gatase-like"/>
</dbReference>
<keyword evidence="3" id="KW-1185">Reference proteome</keyword>
<protein>
    <submittedName>
        <fullName evidence="2">Zinc carboxypeptidase</fullName>
    </submittedName>
</protein>
<dbReference type="EMBL" id="JACVDC010000018">
    <property type="protein sequence ID" value="MBC9796003.1"/>
    <property type="molecule type" value="Genomic_DNA"/>
</dbReference>